<comment type="caution">
    <text evidence="2">The sequence shown here is derived from an EMBL/GenBank/DDBJ whole genome shotgun (WGS) entry which is preliminary data.</text>
</comment>
<evidence type="ECO:0000313" key="2">
    <source>
        <dbReference type="EMBL" id="KAB1278646.1"/>
    </source>
</evidence>
<feature type="region of interest" description="Disordered" evidence="1">
    <location>
        <begin position="34"/>
        <end position="55"/>
    </location>
</feature>
<dbReference type="AlphaFoldDB" id="A0A5N4E6J4"/>
<organism evidence="2 3">
    <name type="scientific">Camelus dromedarius</name>
    <name type="common">Dromedary</name>
    <name type="synonym">Arabian camel</name>
    <dbReference type="NCBI Taxonomy" id="9838"/>
    <lineage>
        <taxon>Eukaryota</taxon>
        <taxon>Metazoa</taxon>
        <taxon>Chordata</taxon>
        <taxon>Craniata</taxon>
        <taxon>Vertebrata</taxon>
        <taxon>Euteleostomi</taxon>
        <taxon>Mammalia</taxon>
        <taxon>Eutheria</taxon>
        <taxon>Laurasiatheria</taxon>
        <taxon>Artiodactyla</taxon>
        <taxon>Tylopoda</taxon>
        <taxon>Camelidae</taxon>
        <taxon>Camelus</taxon>
    </lineage>
</organism>
<proteinExistence type="predicted"/>
<dbReference type="Proteomes" id="UP000299084">
    <property type="component" value="Unassembled WGS sequence"/>
</dbReference>
<accession>A0A5N4E6J4</accession>
<evidence type="ECO:0000256" key="1">
    <source>
        <dbReference type="SAM" id="MobiDB-lite"/>
    </source>
</evidence>
<name>A0A5N4E6J4_CAMDR</name>
<gene>
    <name evidence="2" type="ORF">Cadr_000006602</name>
</gene>
<reference evidence="2 3" key="1">
    <citation type="journal article" date="2019" name="Mol. Ecol. Resour.">
        <title>Improving Illumina assemblies with Hi-C and long reads: an example with the North African dromedary.</title>
        <authorList>
            <person name="Elbers J.P."/>
            <person name="Rogers M.F."/>
            <person name="Perelman P.L."/>
            <person name="Proskuryakova A.A."/>
            <person name="Serdyukova N.A."/>
            <person name="Johnson W.E."/>
            <person name="Horin P."/>
            <person name="Corander J."/>
            <person name="Murphy D."/>
            <person name="Burger P.A."/>
        </authorList>
    </citation>
    <scope>NUCLEOTIDE SEQUENCE [LARGE SCALE GENOMIC DNA]</scope>
    <source>
        <strain evidence="2">Drom800</strain>
        <tissue evidence="2">Blood</tissue>
    </source>
</reference>
<evidence type="ECO:0000313" key="3">
    <source>
        <dbReference type="Proteomes" id="UP000299084"/>
    </source>
</evidence>
<dbReference type="EMBL" id="JWIN03000005">
    <property type="protein sequence ID" value="KAB1278646.1"/>
    <property type="molecule type" value="Genomic_DNA"/>
</dbReference>
<protein>
    <submittedName>
        <fullName evidence="2">Uncharacterized protein</fullName>
    </submittedName>
</protein>
<keyword evidence="3" id="KW-1185">Reference proteome</keyword>
<sequence length="134" mass="14775">MREGAFYTRRVSGKMTRRHSVRELILLPSRGDLARRSSDMSNGEGRAELTPRRPHRCAPGAAAMLQDRRHLHAGQLCVSPPTSPVATASRTRGSDLKDFLASHANARSAWRTRSVLILLPCLLLKYILSEAGAC</sequence>